<feature type="region of interest" description="Disordered" evidence="1">
    <location>
        <begin position="314"/>
        <end position="348"/>
    </location>
</feature>
<proteinExistence type="predicted"/>
<dbReference type="Proteomes" id="UP001175261">
    <property type="component" value="Unassembled WGS sequence"/>
</dbReference>
<protein>
    <submittedName>
        <fullName evidence="2">Uncharacterized protein</fullName>
    </submittedName>
</protein>
<dbReference type="EMBL" id="JAPDFR010000009">
    <property type="protein sequence ID" value="KAK0383309.1"/>
    <property type="molecule type" value="Genomic_DNA"/>
</dbReference>
<comment type="caution">
    <text evidence="2">The sequence shown here is derived from an EMBL/GenBank/DDBJ whole genome shotgun (WGS) entry which is preliminary data.</text>
</comment>
<evidence type="ECO:0000256" key="1">
    <source>
        <dbReference type="SAM" id="MobiDB-lite"/>
    </source>
</evidence>
<feature type="region of interest" description="Disordered" evidence="1">
    <location>
        <begin position="1"/>
        <end position="40"/>
    </location>
</feature>
<evidence type="ECO:0000313" key="3">
    <source>
        <dbReference type="Proteomes" id="UP001175261"/>
    </source>
</evidence>
<feature type="region of interest" description="Disordered" evidence="1">
    <location>
        <begin position="217"/>
        <end position="240"/>
    </location>
</feature>
<reference evidence="2" key="1">
    <citation type="submission" date="2022-10" db="EMBL/GenBank/DDBJ databases">
        <title>Determination and structural analysis of whole genome sequence of Sarocladium strictum F4-1.</title>
        <authorList>
            <person name="Hu L."/>
            <person name="Jiang Y."/>
        </authorList>
    </citation>
    <scope>NUCLEOTIDE SEQUENCE</scope>
    <source>
        <strain evidence="2">F4-1</strain>
    </source>
</reference>
<feature type="compositionally biased region" description="Polar residues" evidence="1">
    <location>
        <begin position="89"/>
        <end position="101"/>
    </location>
</feature>
<evidence type="ECO:0000313" key="2">
    <source>
        <dbReference type="EMBL" id="KAK0383309.1"/>
    </source>
</evidence>
<dbReference type="AlphaFoldDB" id="A0AA39GAB8"/>
<feature type="compositionally biased region" description="Basic and acidic residues" evidence="1">
    <location>
        <begin position="14"/>
        <end position="23"/>
    </location>
</feature>
<feature type="compositionally biased region" description="Polar residues" evidence="1">
    <location>
        <begin position="223"/>
        <end position="235"/>
    </location>
</feature>
<feature type="region of interest" description="Disordered" evidence="1">
    <location>
        <begin position="68"/>
        <end position="135"/>
    </location>
</feature>
<accession>A0AA39GAB8</accession>
<keyword evidence="3" id="KW-1185">Reference proteome</keyword>
<sequence>MEPSAEASRPAPQEQREEQDDRPPSSPPIAAVASETSPDEAATHLARFEFSSDGGGTKVLMVEWQTGSAGAGAVEGPEPDGWDIAWPGKSTNLPANDSDQNGSRRRVFFLLPPDAPVPPTITITPTNGKGPQSSELGGRIEVKPLPAIFPAGFDLEAGPRGVLHTLWAKRRVAELEKEMDAERRKNPESVGLEMALGEKQWIEDNFLTRPGQNQRIEIPASDGSGSLITPISPKSSGGRLGEKLKGLRLATTPADLVPSPTASSANTFTHASAVTADGSDIAVSSLSAISQSNRADEIASLDAALKGQNTSTVAAKSQAARDEEDDLFALPMSPRSPDMKKSPFSMLK</sequence>
<name>A0AA39GAB8_SARSR</name>
<gene>
    <name evidence="2" type="ORF">NLU13_9222</name>
</gene>
<organism evidence="2 3">
    <name type="scientific">Sarocladium strictum</name>
    <name type="common">Black bundle disease fungus</name>
    <name type="synonym">Acremonium strictum</name>
    <dbReference type="NCBI Taxonomy" id="5046"/>
    <lineage>
        <taxon>Eukaryota</taxon>
        <taxon>Fungi</taxon>
        <taxon>Dikarya</taxon>
        <taxon>Ascomycota</taxon>
        <taxon>Pezizomycotina</taxon>
        <taxon>Sordariomycetes</taxon>
        <taxon>Hypocreomycetidae</taxon>
        <taxon>Hypocreales</taxon>
        <taxon>Sarocladiaceae</taxon>
        <taxon>Sarocladium</taxon>
    </lineage>
</organism>